<gene>
    <name evidence="1" type="ORF">GBF38_007395</name>
</gene>
<protein>
    <submittedName>
        <fullName evidence="1">Uncharacterized protein</fullName>
    </submittedName>
</protein>
<reference evidence="1" key="1">
    <citation type="submission" date="2020-04" db="EMBL/GenBank/DDBJ databases">
        <title>A chromosome-scale assembly and high-density genetic map of the yellow drum (Nibea albiflora) genome.</title>
        <authorList>
            <person name="Xu D."/>
            <person name="Zhang W."/>
            <person name="Chen R."/>
            <person name="Tan P."/>
            <person name="Wang L."/>
            <person name="Song H."/>
            <person name="Tian L."/>
            <person name="Zhu Q."/>
            <person name="Wang B."/>
        </authorList>
    </citation>
    <scope>NUCLEOTIDE SEQUENCE</scope>
    <source>
        <strain evidence="1">ZJHYS-2018</strain>
    </source>
</reference>
<name>A0ACB7EHY9_NIBAL</name>
<proteinExistence type="predicted"/>
<evidence type="ECO:0000313" key="1">
    <source>
        <dbReference type="EMBL" id="KAG8001646.1"/>
    </source>
</evidence>
<dbReference type="EMBL" id="CM024795">
    <property type="protein sequence ID" value="KAG8001646.1"/>
    <property type="molecule type" value="Genomic_DNA"/>
</dbReference>
<keyword evidence="2" id="KW-1185">Reference proteome</keyword>
<organism evidence="1 2">
    <name type="scientific">Nibea albiflora</name>
    <name type="common">Yellow drum</name>
    <name type="synonym">Corvina albiflora</name>
    <dbReference type="NCBI Taxonomy" id="240163"/>
    <lineage>
        <taxon>Eukaryota</taxon>
        <taxon>Metazoa</taxon>
        <taxon>Chordata</taxon>
        <taxon>Craniata</taxon>
        <taxon>Vertebrata</taxon>
        <taxon>Euteleostomi</taxon>
        <taxon>Actinopterygii</taxon>
        <taxon>Neopterygii</taxon>
        <taxon>Teleostei</taxon>
        <taxon>Neoteleostei</taxon>
        <taxon>Acanthomorphata</taxon>
        <taxon>Eupercaria</taxon>
        <taxon>Sciaenidae</taxon>
        <taxon>Nibea</taxon>
    </lineage>
</organism>
<evidence type="ECO:0000313" key="2">
    <source>
        <dbReference type="Proteomes" id="UP000805704"/>
    </source>
</evidence>
<dbReference type="Proteomes" id="UP000805704">
    <property type="component" value="Chromosome 7"/>
</dbReference>
<comment type="caution">
    <text evidence="1">The sequence shown here is derived from an EMBL/GenBank/DDBJ whole genome shotgun (WGS) entry which is preliminary data.</text>
</comment>
<sequence length="247" mass="29258">MQRPRNPTGDQRSDGEETVQGCFCETSCHLTQEMQETKSQLQRQKSLKEIDNTKRKKKKLLQVDYEELRVAHVISEEKFTSEFQAEKNKNKLLQEELERLCISYQVLNARYENENDVPKIREQADALQRDFETRPCRRITCSLTLMKLPLHSRRREKNKTLQDQMDRMSVSHEVNLSYQADVIDVRQQADTLRPDLKRELEQTKLLQTTYKVLQEAHKLSQEKFSAELDAEKEKNKILQQEMDKICV</sequence>
<accession>A0ACB7EHY9</accession>